<gene>
    <name evidence="1" type="ORF">KAM351_42040</name>
</gene>
<name>A0AA37D151_AERCA</name>
<sequence>MKDRRIMKHQNDHIKFPSGNTVEFCRKKAKKLAKEKGIKLAQALDIMAELNGISGGWHNAMQQLNNKLQPSAVISPKLPEKLEKLFEKIGAAIPKQPDHVEQLIKDAAMPKLPANVEQLIKDAAMPKLPANVDRLIKDAAMPKLPANVERLIKDAAMPKLPANVERLIKDAAMPKLPANVERLIKDAAMPKLPANVEQLIKDAAMTKLPANVERLIKDAAMPKLPDHVEQILKTVDVLIPREIREYQKTLKQFEDVVNKPLSDLRK</sequence>
<evidence type="ECO:0000313" key="1">
    <source>
        <dbReference type="EMBL" id="GJA65593.1"/>
    </source>
</evidence>
<dbReference type="AlphaFoldDB" id="A0AA37D151"/>
<protein>
    <submittedName>
        <fullName evidence="1">Uncharacterized protein</fullName>
    </submittedName>
</protein>
<organism evidence="1 2">
    <name type="scientific">Aeromonas caviae</name>
    <name type="common">Aeromonas punctata</name>
    <dbReference type="NCBI Taxonomy" id="648"/>
    <lineage>
        <taxon>Bacteria</taxon>
        <taxon>Pseudomonadati</taxon>
        <taxon>Pseudomonadota</taxon>
        <taxon>Gammaproteobacteria</taxon>
        <taxon>Aeromonadales</taxon>
        <taxon>Aeromonadaceae</taxon>
        <taxon>Aeromonas</taxon>
    </lineage>
</organism>
<dbReference type="EMBL" id="BPNN01000105">
    <property type="protein sequence ID" value="GJA65593.1"/>
    <property type="molecule type" value="Genomic_DNA"/>
</dbReference>
<dbReference type="RefSeq" id="WP_223940251.1">
    <property type="nucleotide sequence ID" value="NZ_BPNN01000105.1"/>
</dbReference>
<proteinExistence type="predicted"/>
<reference evidence="1" key="1">
    <citation type="submission" date="2021-07" db="EMBL/GenBank/DDBJ databases">
        <title>Draft genome sequence of carbapenem-resistant Aeromonas spp. in Japan.</title>
        <authorList>
            <person name="Maehana S."/>
            <person name="Suzuki M."/>
            <person name="Kitasato H."/>
        </authorList>
    </citation>
    <scope>NUCLEOTIDE SEQUENCE</scope>
    <source>
        <strain evidence="1">KAM351</strain>
    </source>
</reference>
<dbReference type="Proteomes" id="UP000886934">
    <property type="component" value="Unassembled WGS sequence"/>
</dbReference>
<comment type="caution">
    <text evidence="1">The sequence shown here is derived from an EMBL/GenBank/DDBJ whole genome shotgun (WGS) entry which is preliminary data.</text>
</comment>
<accession>A0AA37D151</accession>
<evidence type="ECO:0000313" key="2">
    <source>
        <dbReference type="Proteomes" id="UP000886934"/>
    </source>
</evidence>